<evidence type="ECO:0000313" key="3">
    <source>
        <dbReference type="EMBL" id="OGK64382.1"/>
    </source>
</evidence>
<reference evidence="3 4" key="1">
    <citation type="journal article" date="2016" name="Nat. Commun.">
        <title>Thousands of microbial genomes shed light on interconnected biogeochemical processes in an aquifer system.</title>
        <authorList>
            <person name="Anantharaman K."/>
            <person name="Brown C.T."/>
            <person name="Hug L.A."/>
            <person name="Sharon I."/>
            <person name="Castelle C.J."/>
            <person name="Probst A.J."/>
            <person name="Thomas B.C."/>
            <person name="Singh A."/>
            <person name="Wilkins M.J."/>
            <person name="Karaoz U."/>
            <person name="Brodie E.L."/>
            <person name="Williams K.H."/>
            <person name="Hubbard S.S."/>
            <person name="Banfield J.F."/>
        </authorList>
    </citation>
    <scope>NUCLEOTIDE SEQUENCE [LARGE SCALE GENOMIC DNA]</scope>
</reference>
<evidence type="ECO:0000256" key="1">
    <source>
        <dbReference type="ARBA" id="ARBA00023125"/>
    </source>
</evidence>
<dbReference type="Pfam" id="PF01381">
    <property type="entry name" value="HTH_3"/>
    <property type="match status" value="1"/>
</dbReference>
<dbReference type="PANTHER" id="PTHR46797:SF1">
    <property type="entry name" value="METHYLPHOSPHONATE SYNTHASE"/>
    <property type="match status" value="1"/>
</dbReference>
<dbReference type="GO" id="GO:0003700">
    <property type="term" value="F:DNA-binding transcription factor activity"/>
    <property type="evidence" value="ECO:0007669"/>
    <property type="project" value="TreeGrafter"/>
</dbReference>
<dbReference type="InterPro" id="IPR001387">
    <property type="entry name" value="Cro/C1-type_HTH"/>
</dbReference>
<proteinExistence type="predicted"/>
<dbReference type="Proteomes" id="UP000178450">
    <property type="component" value="Unassembled WGS sequence"/>
</dbReference>
<comment type="caution">
    <text evidence="3">The sequence shown here is derived from an EMBL/GenBank/DDBJ whole genome shotgun (WGS) entry which is preliminary data.</text>
</comment>
<keyword evidence="1" id="KW-0238">DNA-binding</keyword>
<accession>A0A1F7K940</accession>
<evidence type="ECO:0000313" key="4">
    <source>
        <dbReference type="Proteomes" id="UP000178450"/>
    </source>
</evidence>
<feature type="domain" description="HTH cro/C1-type" evidence="2">
    <location>
        <begin position="14"/>
        <end position="68"/>
    </location>
</feature>
<protein>
    <recommendedName>
        <fullName evidence="2">HTH cro/C1-type domain-containing protein</fullName>
    </recommendedName>
</protein>
<dbReference type="Gene3D" id="1.10.260.40">
    <property type="entry name" value="lambda repressor-like DNA-binding domains"/>
    <property type="match status" value="1"/>
</dbReference>
<dbReference type="InterPro" id="IPR010982">
    <property type="entry name" value="Lambda_DNA-bd_dom_sf"/>
</dbReference>
<dbReference type="SMART" id="SM00530">
    <property type="entry name" value="HTH_XRE"/>
    <property type="match status" value="1"/>
</dbReference>
<dbReference type="CDD" id="cd00093">
    <property type="entry name" value="HTH_XRE"/>
    <property type="match status" value="1"/>
</dbReference>
<dbReference type="PANTHER" id="PTHR46797">
    <property type="entry name" value="HTH-TYPE TRANSCRIPTIONAL REGULATOR"/>
    <property type="match status" value="1"/>
</dbReference>
<organism evidence="3 4">
    <name type="scientific">Candidatus Roizmanbacteria bacterium RIFOXYA1_FULL_41_12</name>
    <dbReference type="NCBI Taxonomy" id="1802082"/>
    <lineage>
        <taxon>Bacteria</taxon>
        <taxon>Candidatus Roizmaniibacteriota</taxon>
    </lineage>
</organism>
<gene>
    <name evidence="3" type="ORF">A2209_02635</name>
</gene>
<evidence type="ECO:0000259" key="2">
    <source>
        <dbReference type="PROSITE" id="PS50943"/>
    </source>
</evidence>
<dbReference type="SUPFAM" id="SSF47413">
    <property type="entry name" value="lambda repressor-like DNA-binding domains"/>
    <property type="match status" value="1"/>
</dbReference>
<dbReference type="InterPro" id="IPR050807">
    <property type="entry name" value="TransReg_Diox_bact_type"/>
</dbReference>
<dbReference type="PROSITE" id="PS50943">
    <property type="entry name" value="HTH_CROC1"/>
    <property type="match status" value="1"/>
</dbReference>
<name>A0A1F7K940_9BACT</name>
<dbReference type="AlphaFoldDB" id="A0A1F7K940"/>
<dbReference type="EMBL" id="MGBG01000022">
    <property type="protein sequence ID" value="OGK64382.1"/>
    <property type="molecule type" value="Genomic_DNA"/>
</dbReference>
<dbReference type="GO" id="GO:0005829">
    <property type="term" value="C:cytosol"/>
    <property type="evidence" value="ECO:0007669"/>
    <property type="project" value="TreeGrafter"/>
</dbReference>
<dbReference type="GO" id="GO:0003677">
    <property type="term" value="F:DNA binding"/>
    <property type="evidence" value="ECO:0007669"/>
    <property type="project" value="UniProtKB-KW"/>
</dbReference>
<sequence length="75" mass="8628">MSKRSIYKIIGFNIQILRRELDMTQEKLAILTAIDRSYLGKMENGRVNPSLQKLFFIALTLKIPLSTLFKNGVVE</sequence>